<feature type="domain" description="Nudix hydrolase" evidence="7">
    <location>
        <begin position="34"/>
        <end position="242"/>
    </location>
</feature>
<gene>
    <name evidence="8" type="ORF">SmJEL517_g04341</name>
</gene>
<dbReference type="PANTHER" id="PTHR12318">
    <property type="entry name" value="TESTOSTERONE-REGULATED PROTEIN RP2"/>
    <property type="match status" value="1"/>
</dbReference>
<dbReference type="OrthoDB" id="1695362at2759"/>
<dbReference type="RefSeq" id="XP_031023707.1">
    <property type="nucleotide sequence ID" value="XM_031170269.1"/>
</dbReference>
<dbReference type="InterPro" id="IPR039121">
    <property type="entry name" value="NUDT19"/>
</dbReference>
<keyword evidence="6" id="KW-0464">Manganese</keyword>
<keyword evidence="5" id="KW-0460">Magnesium</keyword>
<dbReference type="GO" id="GO:0016818">
    <property type="term" value="F:hydrolase activity, acting on acid anhydrides, in phosphorus-containing anhydrides"/>
    <property type="evidence" value="ECO:0007669"/>
    <property type="project" value="InterPro"/>
</dbReference>
<keyword evidence="9" id="KW-1185">Reference proteome</keyword>
<evidence type="ECO:0000256" key="5">
    <source>
        <dbReference type="ARBA" id="ARBA00022842"/>
    </source>
</evidence>
<evidence type="ECO:0000256" key="1">
    <source>
        <dbReference type="ARBA" id="ARBA00001936"/>
    </source>
</evidence>
<evidence type="ECO:0000313" key="8">
    <source>
        <dbReference type="EMBL" id="TPX32520.1"/>
    </source>
</evidence>
<dbReference type="InterPro" id="IPR000086">
    <property type="entry name" value="NUDIX_hydrolase_dom"/>
</dbReference>
<proteinExistence type="predicted"/>
<dbReference type="EMBL" id="QEAO01000029">
    <property type="protein sequence ID" value="TPX32520.1"/>
    <property type="molecule type" value="Genomic_DNA"/>
</dbReference>
<name>A0A507BSC7_9FUNG</name>
<dbReference type="GO" id="GO:0046872">
    <property type="term" value="F:metal ion binding"/>
    <property type="evidence" value="ECO:0007669"/>
    <property type="project" value="UniProtKB-KW"/>
</dbReference>
<organism evidence="8 9">
    <name type="scientific">Synchytrium microbalum</name>
    <dbReference type="NCBI Taxonomy" id="1806994"/>
    <lineage>
        <taxon>Eukaryota</taxon>
        <taxon>Fungi</taxon>
        <taxon>Fungi incertae sedis</taxon>
        <taxon>Chytridiomycota</taxon>
        <taxon>Chytridiomycota incertae sedis</taxon>
        <taxon>Chytridiomycetes</taxon>
        <taxon>Synchytriales</taxon>
        <taxon>Synchytriaceae</taxon>
        <taxon>Synchytrium</taxon>
    </lineage>
</organism>
<evidence type="ECO:0000256" key="4">
    <source>
        <dbReference type="ARBA" id="ARBA00022801"/>
    </source>
</evidence>
<dbReference type="PROSITE" id="PS51462">
    <property type="entry name" value="NUDIX"/>
    <property type="match status" value="1"/>
</dbReference>
<dbReference type="Proteomes" id="UP000319731">
    <property type="component" value="Unassembled WGS sequence"/>
</dbReference>
<comment type="caution">
    <text evidence="8">The sequence shown here is derived from an EMBL/GenBank/DDBJ whole genome shotgun (WGS) entry which is preliminary data.</text>
</comment>
<keyword evidence="3" id="KW-0479">Metal-binding</keyword>
<dbReference type="PANTHER" id="PTHR12318:SF0">
    <property type="entry name" value="ACYL-COENZYME A DIPHOSPHATASE NUDT19"/>
    <property type="match status" value="1"/>
</dbReference>
<dbReference type="Gene3D" id="3.90.79.10">
    <property type="entry name" value="Nucleoside Triphosphate Pyrophosphohydrolase"/>
    <property type="match status" value="1"/>
</dbReference>
<dbReference type="InterPro" id="IPR015797">
    <property type="entry name" value="NUDIX_hydrolase-like_dom_sf"/>
</dbReference>
<evidence type="ECO:0000313" key="9">
    <source>
        <dbReference type="Proteomes" id="UP000319731"/>
    </source>
</evidence>
<dbReference type="SUPFAM" id="SSF55811">
    <property type="entry name" value="Nudix"/>
    <property type="match status" value="1"/>
</dbReference>
<evidence type="ECO:0000256" key="6">
    <source>
        <dbReference type="ARBA" id="ARBA00023211"/>
    </source>
</evidence>
<dbReference type="GO" id="GO:0005739">
    <property type="term" value="C:mitochondrion"/>
    <property type="evidence" value="ECO:0007669"/>
    <property type="project" value="TreeGrafter"/>
</dbReference>
<dbReference type="AlphaFoldDB" id="A0A507BSC7"/>
<evidence type="ECO:0000259" key="7">
    <source>
        <dbReference type="PROSITE" id="PS51462"/>
    </source>
</evidence>
<keyword evidence="4" id="KW-0378">Hydrolase</keyword>
<protein>
    <recommendedName>
        <fullName evidence="7">Nudix hydrolase domain-containing protein</fullName>
    </recommendedName>
</protein>
<evidence type="ECO:0000256" key="3">
    <source>
        <dbReference type="ARBA" id="ARBA00022723"/>
    </source>
</evidence>
<evidence type="ECO:0000256" key="2">
    <source>
        <dbReference type="ARBA" id="ARBA00001946"/>
    </source>
</evidence>
<dbReference type="STRING" id="1806994.A0A507BSC7"/>
<comment type="cofactor">
    <cofactor evidence="2">
        <name>Mg(2+)</name>
        <dbReference type="ChEBI" id="CHEBI:18420"/>
    </cofactor>
</comment>
<dbReference type="GeneID" id="42005566"/>
<comment type="cofactor">
    <cofactor evidence="1">
        <name>Mn(2+)</name>
        <dbReference type="ChEBI" id="CHEBI:29035"/>
    </cofactor>
</comment>
<accession>A0A507BSC7</accession>
<sequence>MSTKSAPPAPSATLFSHIPDAKKQAAAKAPAVAVVKPAASVIVVAPNAAGTGKGNDFKVLMLKRNARGPFGGMHVFPGGKIDPADHSNDWSSIISPTQIARSQANPTVSLGWKVASIRETFEECGVQLFTPPLSASADKVQEWRDKVHHKSTNFIEMCKSSGVAPAVERVVYWSNWITPIVVPKRFDTHFFVAVLPSADAPSGQQHAADGKETLSMDWFTPNEALDAFYKGTIKFITPQFVNLTELSRMTFADLEAFVSKGVERPGIRPITPEQAKGPDGTTFAVMPGDALHSWTKNTAPVNAKNRVITIKHKNRDELQWVCENMGSKL</sequence>
<reference evidence="8 9" key="1">
    <citation type="journal article" date="2019" name="Sci. Rep.">
        <title>Comparative genomics of chytrid fungi reveal insights into the obligate biotrophic and pathogenic lifestyle of Synchytrium endobioticum.</title>
        <authorList>
            <person name="van de Vossenberg B.T.L.H."/>
            <person name="Warris S."/>
            <person name="Nguyen H.D.T."/>
            <person name="van Gent-Pelzer M.P.E."/>
            <person name="Joly D.L."/>
            <person name="van de Geest H.C."/>
            <person name="Bonants P.J.M."/>
            <person name="Smith D.S."/>
            <person name="Levesque C.A."/>
            <person name="van der Lee T.A.J."/>
        </authorList>
    </citation>
    <scope>NUCLEOTIDE SEQUENCE [LARGE SCALE GENOMIC DNA]</scope>
    <source>
        <strain evidence="8 9">JEL517</strain>
    </source>
</reference>
<dbReference type="CDD" id="cd18870">
    <property type="entry name" value="NUDIX_AcylCoAdiphos_Nudt19"/>
    <property type="match status" value="1"/>
</dbReference>